<comment type="similarity">
    <text evidence="5">Belongs to the soluble Thoeris ThsA family.</text>
</comment>
<dbReference type="Proteomes" id="UP000183788">
    <property type="component" value="Unassembled WGS sequence"/>
</dbReference>
<dbReference type="STRING" id="1004.SAMN05661012_00012"/>
<proteinExistence type="inferred from homology"/>
<dbReference type="Pfam" id="PF18185">
    <property type="entry name" value="STALD"/>
    <property type="match status" value="1"/>
</dbReference>
<keyword evidence="2" id="KW-0520">NAD</keyword>
<dbReference type="RefSeq" id="WP_072356441.1">
    <property type="nucleotide sequence ID" value="NZ_CP139972.1"/>
</dbReference>
<keyword evidence="13" id="KW-1185">Reference proteome</keyword>
<keyword evidence="3" id="KW-0051">Antiviral defense</keyword>
<dbReference type="InterPro" id="IPR041486">
    <property type="entry name" value="ThsA_STALD"/>
</dbReference>
<comment type="catalytic activity">
    <reaction evidence="7">
        <text>NAD(+) + H2O = ADP-D-ribose + nicotinamide + H(+)</text>
        <dbReference type="Rhea" id="RHEA:16301"/>
        <dbReference type="ChEBI" id="CHEBI:15377"/>
        <dbReference type="ChEBI" id="CHEBI:15378"/>
        <dbReference type="ChEBI" id="CHEBI:17154"/>
        <dbReference type="ChEBI" id="CHEBI:57540"/>
        <dbReference type="ChEBI" id="CHEBI:57967"/>
        <dbReference type="EC" id="3.2.2.5"/>
    </reaction>
    <physiologicalReaction direction="left-to-right" evidence="7">
        <dbReference type="Rhea" id="RHEA:16302"/>
    </physiologicalReaction>
</comment>
<name>A0A1K1LLR2_9BACT</name>
<dbReference type="AlphaFoldDB" id="A0A1K1LLR2"/>
<dbReference type="InterPro" id="IPR026590">
    <property type="entry name" value="Ssirtuin_cat_dom"/>
</dbReference>
<feature type="domain" description="Deacetylase sirtuin-type" evidence="9">
    <location>
        <begin position="1"/>
        <end position="282"/>
    </location>
</feature>
<evidence type="ECO:0000313" key="13">
    <source>
        <dbReference type="Proteomes" id="UP001326715"/>
    </source>
</evidence>
<dbReference type="SUPFAM" id="SSF52467">
    <property type="entry name" value="DHS-like NAD/FAD-binding domain"/>
    <property type="match status" value="1"/>
</dbReference>
<dbReference type="InterPro" id="IPR029035">
    <property type="entry name" value="DHS-like_NAD/FAD-binding_dom"/>
</dbReference>
<dbReference type="CDD" id="cd01406">
    <property type="entry name" value="SIR2-like"/>
    <property type="match status" value="1"/>
</dbReference>
<evidence type="ECO:0000256" key="3">
    <source>
        <dbReference type="ARBA" id="ARBA00023118"/>
    </source>
</evidence>
<dbReference type="EMBL" id="CP140154">
    <property type="protein sequence ID" value="WQG89332.1"/>
    <property type="molecule type" value="Genomic_DNA"/>
</dbReference>
<dbReference type="PROSITE" id="PS50305">
    <property type="entry name" value="SIRTUIN"/>
    <property type="match status" value="1"/>
</dbReference>
<keyword evidence="1" id="KW-0378">Hydrolase</keyword>
<dbReference type="GO" id="GO:0003953">
    <property type="term" value="F:NAD+ nucleosidase activity"/>
    <property type="evidence" value="ECO:0007669"/>
    <property type="project" value="UniProtKB-EC"/>
</dbReference>
<evidence type="ECO:0000313" key="10">
    <source>
        <dbReference type="EMBL" id="SFW11787.1"/>
    </source>
</evidence>
<gene>
    <name evidence="10" type="ORF">SAMN05661012_00012</name>
    <name evidence="11" type="ORF">SR876_30845</name>
</gene>
<comment type="caution">
    <text evidence="8">Lacks conserved residue(s) required for the propagation of feature annotation.</text>
</comment>
<dbReference type="Gene3D" id="3.40.50.1220">
    <property type="entry name" value="TPP-binding domain"/>
    <property type="match status" value="1"/>
</dbReference>
<accession>A0A1K1LLR2</accession>
<evidence type="ECO:0000256" key="8">
    <source>
        <dbReference type="PROSITE-ProRule" id="PRU00236"/>
    </source>
</evidence>
<evidence type="ECO:0000259" key="9">
    <source>
        <dbReference type="PROSITE" id="PS50305"/>
    </source>
</evidence>
<reference evidence="11 13" key="2">
    <citation type="submission" date="2023-11" db="EMBL/GenBank/DDBJ databases">
        <title>MicrobeMod: A computational toolkit for identifying prokaryotic methylation and restriction-modification with nanopore sequencing.</title>
        <authorList>
            <person name="Crits-Christoph A."/>
            <person name="Kang S.C."/>
            <person name="Lee H."/>
            <person name="Ostrov N."/>
        </authorList>
    </citation>
    <scope>NUCLEOTIDE SEQUENCE [LARGE SCALE GENOMIC DNA]</scope>
    <source>
        <strain evidence="11 13">ATCC 23090</strain>
    </source>
</reference>
<dbReference type="EC" id="3.2.2.5" evidence="4"/>
<evidence type="ECO:0000313" key="11">
    <source>
        <dbReference type="EMBL" id="WQG89332.1"/>
    </source>
</evidence>
<dbReference type="Proteomes" id="UP001326715">
    <property type="component" value="Chromosome"/>
</dbReference>
<evidence type="ECO:0000256" key="2">
    <source>
        <dbReference type="ARBA" id="ARBA00023027"/>
    </source>
</evidence>
<evidence type="ECO:0000256" key="4">
    <source>
        <dbReference type="ARBA" id="ARBA00034327"/>
    </source>
</evidence>
<reference evidence="10 12" key="1">
    <citation type="submission" date="2016-11" db="EMBL/GenBank/DDBJ databases">
        <authorList>
            <person name="Jaros S."/>
            <person name="Januszkiewicz K."/>
            <person name="Wedrychowicz H."/>
        </authorList>
    </citation>
    <scope>NUCLEOTIDE SEQUENCE [LARGE SCALE GENOMIC DNA]</scope>
    <source>
        <strain evidence="10 12">DSM 784</strain>
    </source>
</reference>
<dbReference type="Pfam" id="PF13289">
    <property type="entry name" value="SIR2_2"/>
    <property type="match status" value="1"/>
</dbReference>
<organism evidence="10 12">
    <name type="scientific">Chitinophaga sancti</name>
    <dbReference type="NCBI Taxonomy" id="1004"/>
    <lineage>
        <taxon>Bacteria</taxon>
        <taxon>Pseudomonadati</taxon>
        <taxon>Bacteroidota</taxon>
        <taxon>Chitinophagia</taxon>
        <taxon>Chitinophagales</taxon>
        <taxon>Chitinophagaceae</taxon>
        <taxon>Chitinophaga</taxon>
    </lineage>
</organism>
<evidence type="ECO:0000256" key="1">
    <source>
        <dbReference type="ARBA" id="ARBA00022801"/>
    </source>
</evidence>
<evidence type="ECO:0000256" key="7">
    <source>
        <dbReference type="ARBA" id="ARBA00047575"/>
    </source>
</evidence>
<dbReference type="GO" id="GO:0051607">
    <property type="term" value="P:defense response to virus"/>
    <property type="evidence" value="ECO:0007669"/>
    <property type="project" value="UniProtKB-KW"/>
</dbReference>
<dbReference type="OrthoDB" id="1688888at2"/>
<evidence type="ECO:0000256" key="5">
    <source>
        <dbReference type="ARBA" id="ARBA00035014"/>
    </source>
</evidence>
<sequence>MKFSNEIEAFIKIFVKDLAESNVAIFAGAGLSKSAGYVDWPGLLKDIADELGLSVDKEHDLISLAQYHENEKQNRNGINRKILEEFSEQAEETENHRILARLPITTFWTTNYDTLIEDALKLACKVVDIKHELKQLATTRPKRDAVVYKMHGDVSHPADAVITKSQYEYYYKTHEPFITALSGDLISKTFLFLGFSFTDPNLDYILSRLNHQMGKNGKQHYCFMRAVARAKDEDEEIYKYRIRKQNLMINDLKRYKIETLLVERFEDITEVLTEIERRYRMKTIFISGSAEEYGSWDKNRSQGFIHLLSKRIILENYRIVNGFGWGVGSAVINGALEAIYEKPEKYSESQLIMRPFPQFKTGTTELPALWEDYRQKMISMAGISIIIFGNKKNNDDAIINAGGVKREFEIALEQGLVPIPVAVTGYMAAEIYATVMGDSGRYYQGIEQIIPLMKELSNDRLTDGALIDKIIKIVQTINK</sequence>
<evidence type="ECO:0000313" key="12">
    <source>
        <dbReference type="Proteomes" id="UP000183788"/>
    </source>
</evidence>
<protein>
    <recommendedName>
        <fullName evidence="6">NAD(+) hydrolase ThsA</fullName>
        <ecNumber evidence="4">3.2.2.5</ecNumber>
    </recommendedName>
</protein>
<evidence type="ECO:0000256" key="6">
    <source>
        <dbReference type="ARBA" id="ARBA00035033"/>
    </source>
</evidence>
<dbReference type="EMBL" id="FPIZ01000001">
    <property type="protein sequence ID" value="SFW11787.1"/>
    <property type="molecule type" value="Genomic_DNA"/>
</dbReference>